<keyword evidence="3" id="KW-1185">Reference proteome</keyword>
<sequence length="210" mass="23439">MLIRKLVSSVALLVPFAITLEIERRDVDVQHLLAALPRFGKSYSLAAVAVYKLKFSSADEFSNGQEVTFMNDMAESVSGYADGFREFSEATNITEIQGEKLSKAYKLFCESQCGYFTELVSLRSDLQGFEKVTEFFQLERNMEASLSNVNGAQVELYVSIEDVIKANKQESHTGSLLNLNNGEETFTEAINPAITAWRNRYEPATCSQGL</sequence>
<gene>
    <name evidence="2" type="ORF">TWF730_006494</name>
</gene>
<dbReference type="AlphaFoldDB" id="A0AAV9VGS4"/>
<evidence type="ECO:0000313" key="3">
    <source>
        <dbReference type="Proteomes" id="UP001373714"/>
    </source>
</evidence>
<organism evidence="2 3">
    <name type="scientific">Orbilia blumenaviensis</name>
    <dbReference type="NCBI Taxonomy" id="1796055"/>
    <lineage>
        <taxon>Eukaryota</taxon>
        <taxon>Fungi</taxon>
        <taxon>Dikarya</taxon>
        <taxon>Ascomycota</taxon>
        <taxon>Pezizomycotina</taxon>
        <taxon>Orbiliomycetes</taxon>
        <taxon>Orbiliales</taxon>
        <taxon>Orbiliaceae</taxon>
        <taxon>Orbilia</taxon>
    </lineage>
</organism>
<proteinExistence type="predicted"/>
<reference evidence="2 3" key="1">
    <citation type="submission" date="2019-10" db="EMBL/GenBank/DDBJ databases">
        <authorList>
            <person name="Palmer J.M."/>
        </authorList>
    </citation>
    <scope>NUCLEOTIDE SEQUENCE [LARGE SCALE GENOMIC DNA]</scope>
    <source>
        <strain evidence="2 3">TWF730</strain>
    </source>
</reference>
<name>A0AAV9VGS4_9PEZI</name>
<comment type="caution">
    <text evidence="2">The sequence shown here is derived from an EMBL/GenBank/DDBJ whole genome shotgun (WGS) entry which is preliminary data.</text>
</comment>
<evidence type="ECO:0000313" key="2">
    <source>
        <dbReference type="EMBL" id="KAK6360349.1"/>
    </source>
</evidence>
<protein>
    <submittedName>
        <fullName evidence="2">Uncharacterized protein</fullName>
    </submittedName>
</protein>
<evidence type="ECO:0000256" key="1">
    <source>
        <dbReference type="SAM" id="SignalP"/>
    </source>
</evidence>
<dbReference type="EMBL" id="JAVHNS010000003">
    <property type="protein sequence ID" value="KAK6360349.1"/>
    <property type="molecule type" value="Genomic_DNA"/>
</dbReference>
<accession>A0AAV9VGS4</accession>
<keyword evidence="1" id="KW-0732">Signal</keyword>
<dbReference type="Proteomes" id="UP001373714">
    <property type="component" value="Unassembled WGS sequence"/>
</dbReference>
<feature type="signal peptide" evidence="1">
    <location>
        <begin position="1"/>
        <end position="19"/>
    </location>
</feature>
<feature type="chain" id="PRO_5043631400" evidence="1">
    <location>
        <begin position="20"/>
        <end position="210"/>
    </location>
</feature>